<feature type="compositionally biased region" description="Low complexity" evidence="1">
    <location>
        <begin position="113"/>
        <end position="122"/>
    </location>
</feature>
<proteinExistence type="predicted"/>
<evidence type="ECO:0000256" key="2">
    <source>
        <dbReference type="SAM" id="Phobius"/>
    </source>
</evidence>
<reference evidence="3 4" key="1">
    <citation type="submission" date="2014-07" db="EMBL/GenBank/DDBJ databases">
        <authorList>
            <person name="McCorrison J."/>
            <person name="Sanka R."/>
            <person name="Torralba M."/>
            <person name="Gillis M."/>
            <person name="Haft D.H."/>
            <person name="Methe B."/>
            <person name="Sutton G."/>
            <person name="Nelson K.E."/>
        </authorList>
    </citation>
    <scope>NUCLEOTIDE SEQUENCE [LARGE SCALE GENOMIC DNA]</scope>
    <source>
        <strain evidence="3 4">DNF00011</strain>
    </source>
</reference>
<keyword evidence="2" id="KW-1133">Transmembrane helix</keyword>
<gene>
    <name evidence="3" type="ORF">HMPREF2128_03475</name>
</gene>
<dbReference type="RefSeq" id="WP_035755102.1">
    <property type="nucleotide sequence ID" value="NZ_JRNH01000011.1"/>
</dbReference>
<evidence type="ECO:0000313" key="3">
    <source>
        <dbReference type="EMBL" id="KGF20790.1"/>
    </source>
</evidence>
<evidence type="ECO:0000256" key="1">
    <source>
        <dbReference type="SAM" id="MobiDB-lite"/>
    </source>
</evidence>
<protein>
    <submittedName>
        <fullName evidence="3">Uncharacterized protein</fullName>
    </submittedName>
</protein>
<keyword evidence="2" id="KW-0472">Membrane</keyword>
<dbReference type="EMBL" id="JRNH01000011">
    <property type="protein sequence ID" value="KGF20790.1"/>
    <property type="molecule type" value="Genomic_DNA"/>
</dbReference>
<name>A0A095YEI0_9MICC</name>
<organism evidence="3 4">
    <name type="scientific">Pseudoglutamicibacter albus DNF00011</name>
    <dbReference type="NCBI Taxonomy" id="1401063"/>
    <lineage>
        <taxon>Bacteria</taxon>
        <taxon>Bacillati</taxon>
        <taxon>Actinomycetota</taxon>
        <taxon>Actinomycetes</taxon>
        <taxon>Micrococcales</taxon>
        <taxon>Micrococcaceae</taxon>
        <taxon>Pseudoglutamicibacter</taxon>
    </lineage>
</organism>
<feature type="compositionally biased region" description="Basic and acidic residues" evidence="1">
    <location>
        <begin position="94"/>
        <end position="106"/>
    </location>
</feature>
<feature type="transmembrane region" description="Helical" evidence="2">
    <location>
        <begin position="281"/>
        <end position="303"/>
    </location>
</feature>
<feature type="region of interest" description="Disordered" evidence="1">
    <location>
        <begin position="1"/>
        <end position="144"/>
    </location>
</feature>
<comment type="caution">
    <text evidence="3">The sequence shown here is derived from an EMBL/GenBank/DDBJ whole genome shotgun (WGS) entry which is preliminary data.</text>
</comment>
<sequence length="305" mass="33988">MRDRYESRTGSTPAQSYRAEPYPADSYRAEPRRTKQRLTEQHRTEQRRTEQRRTEPRRAEPYRADAYRAEPYRGEAAYKVEPEASTGEQPRYPSRRDARRPQRDENNQGIGGEAQAPGGQPQDSRGQRTRRALSTPVSSGLRGQFDDEVALEEYESERVEKLRAALEDARIEASPSFNDVLGIAPEEQWDAQRKLETTGVISPVTRNVRFVVPQPSLADEEEEFYGAGSDAFRQQPEPISAPGMGRVEDNQHHVDGEPVSAIAAHGLDPLTYQEGGGRPRILAMGVVGGSAVIAVSAALFTLLSK</sequence>
<accession>A0A095YEI0</accession>
<dbReference type="AlphaFoldDB" id="A0A095YEI0"/>
<keyword evidence="2" id="KW-0812">Transmembrane</keyword>
<dbReference type="Proteomes" id="UP000053528">
    <property type="component" value="Unassembled WGS sequence"/>
</dbReference>
<feature type="compositionally biased region" description="Basic and acidic residues" evidence="1">
    <location>
        <begin position="27"/>
        <end position="82"/>
    </location>
</feature>
<evidence type="ECO:0000313" key="4">
    <source>
        <dbReference type="Proteomes" id="UP000053528"/>
    </source>
</evidence>